<organism evidence="3 4">
    <name type="scientific">Hydnum rufescens UP504</name>
    <dbReference type="NCBI Taxonomy" id="1448309"/>
    <lineage>
        <taxon>Eukaryota</taxon>
        <taxon>Fungi</taxon>
        <taxon>Dikarya</taxon>
        <taxon>Basidiomycota</taxon>
        <taxon>Agaricomycotina</taxon>
        <taxon>Agaricomycetes</taxon>
        <taxon>Cantharellales</taxon>
        <taxon>Hydnaceae</taxon>
        <taxon>Hydnum</taxon>
    </lineage>
</organism>
<feature type="compositionally biased region" description="Acidic residues" evidence="1">
    <location>
        <begin position="344"/>
        <end position="354"/>
    </location>
</feature>
<sequence>MPRLHLESLARPFTPVSPLNLGPLTTRSQQVCLTDLNYYSDSHSGLNTPLASSVNRALTLDHFFDEEDDKRSEIRADAQHPFPVDRVILKDIIEHKMGTPVAYIQFLSSGTFHKAFLVHLRDKRELVARIARRFMPTLKIESEVATINYLRAHTSIPVPTIYFYDSNPYNKLGNEYILMSKASGVSLSQVHHRLTDDELRDFLRNLANLIVPLLSHRFTQIGSLYQRSPSPLDLPPTPPASESGLYSPSSSPTPSVVSLSDPAKSDFLVGPIVSWPFFGEGRGELDSFELDRGPWSSETEYLQACANREIDTVRREAAGTEKGHRPHLPPTSRLRPASSAPLDLDLDSDSESVESDTSSDGSSVEETFYRDYRANLRSSLLVAQHATRVQSVTRDMERFVRYMTHDLGVDDRDPDFAGFAFHMHDLSLTNIFVDPENHSKITCIIDWESTTIRPIWHCAHLPAFLQPAAHNSHAREAAIFRAEVAKLGAVGELWLRANQEREAWRNAHRFLEWDGWEEGLLTSVIGDKGALASDADYAEELGGSRTPHASYARLAVGRASFKTYNGFVGLKLA</sequence>
<dbReference type="AlphaFoldDB" id="A0A9P6B1G4"/>
<proteinExistence type="predicted"/>
<dbReference type="InterPro" id="IPR051678">
    <property type="entry name" value="AGP_Transferase"/>
</dbReference>
<dbReference type="PANTHER" id="PTHR21310:SF13">
    <property type="entry name" value="AMINOGLYCOSIDE PHOSPHOTRANSFERASE DOMAIN-CONTAINING PROTEIN"/>
    <property type="match status" value="1"/>
</dbReference>
<dbReference type="PANTHER" id="PTHR21310">
    <property type="entry name" value="AMINOGLYCOSIDE PHOSPHOTRANSFERASE-RELATED-RELATED"/>
    <property type="match status" value="1"/>
</dbReference>
<dbReference type="SUPFAM" id="SSF56112">
    <property type="entry name" value="Protein kinase-like (PK-like)"/>
    <property type="match status" value="1"/>
</dbReference>
<dbReference type="InterPro" id="IPR011009">
    <property type="entry name" value="Kinase-like_dom_sf"/>
</dbReference>
<reference evidence="3" key="1">
    <citation type="journal article" date="2020" name="Nat. Commun.">
        <title>Large-scale genome sequencing of mycorrhizal fungi provides insights into the early evolution of symbiotic traits.</title>
        <authorList>
            <person name="Miyauchi S."/>
            <person name="Kiss E."/>
            <person name="Kuo A."/>
            <person name="Drula E."/>
            <person name="Kohler A."/>
            <person name="Sanchez-Garcia M."/>
            <person name="Morin E."/>
            <person name="Andreopoulos B."/>
            <person name="Barry K.W."/>
            <person name="Bonito G."/>
            <person name="Buee M."/>
            <person name="Carver A."/>
            <person name="Chen C."/>
            <person name="Cichocki N."/>
            <person name="Clum A."/>
            <person name="Culley D."/>
            <person name="Crous P.W."/>
            <person name="Fauchery L."/>
            <person name="Girlanda M."/>
            <person name="Hayes R.D."/>
            <person name="Keri Z."/>
            <person name="LaButti K."/>
            <person name="Lipzen A."/>
            <person name="Lombard V."/>
            <person name="Magnuson J."/>
            <person name="Maillard F."/>
            <person name="Murat C."/>
            <person name="Nolan M."/>
            <person name="Ohm R.A."/>
            <person name="Pangilinan J."/>
            <person name="Pereira M.F."/>
            <person name="Perotto S."/>
            <person name="Peter M."/>
            <person name="Pfister S."/>
            <person name="Riley R."/>
            <person name="Sitrit Y."/>
            <person name="Stielow J.B."/>
            <person name="Szollosi G."/>
            <person name="Zifcakova L."/>
            <person name="Stursova M."/>
            <person name="Spatafora J.W."/>
            <person name="Tedersoo L."/>
            <person name="Vaario L.M."/>
            <person name="Yamada A."/>
            <person name="Yan M."/>
            <person name="Wang P."/>
            <person name="Xu J."/>
            <person name="Bruns T."/>
            <person name="Baldrian P."/>
            <person name="Vilgalys R."/>
            <person name="Dunand C."/>
            <person name="Henrissat B."/>
            <person name="Grigoriev I.V."/>
            <person name="Hibbett D."/>
            <person name="Nagy L.G."/>
            <person name="Martin F.M."/>
        </authorList>
    </citation>
    <scope>NUCLEOTIDE SEQUENCE</scope>
    <source>
        <strain evidence="3">UP504</strain>
    </source>
</reference>
<dbReference type="Pfam" id="PF01636">
    <property type="entry name" value="APH"/>
    <property type="match status" value="1"/>
</dbReference>
<dbReference type="Proteomes" id="UP000886523">
    <property type="component" value="Unassembled WGS sequence"/>
</dbReference>
<name>A0A9P6B1G4_9AGAM</name>
<accession>A0A9P6B1G4</accession>
<feature type="domain" description="Aminoglycoside phosphotransferase" evidence="2">
    <location>
        <begin position="104"/>
        <end position="210"/>
    </location>
</feature>
<protein>
    <recommendedName>
        <fullName evidence="2">Aminoglycoside phosphotransferase domain-containing protein</fullName>
    </recommendedName>
</protein>
<dbReference type="Gene3D" id="3.30.200.20">
    <property type="entry name" value="Phosphorylase Kinase, domain 1"/>
    <property type="match status" value="1"/>
</dbReference>
<feature type="compositionally biased region" description="Low complexity" evidence="1">
    <location>
        <begin position="355"/>
        <end position="364"/>
    </location>
</feature>
<comment type="caution">
    <text evidence="3">The sequence shown here is derived from an EMBL/GenBank/DDBJ whole genome shotgun (WGS) entry which is preliminary data.</text>
</comment>
<feature type="compositionally biased region" description="Low complexity" evidence="1">
    <location>
        <begin position="240"/>
        <end position="259"/>
    </location>
</feature>
<evidence type="ECO:0000313" key="4">
    <source>
        <dbReference type="Proteomes" id="UP000886523"/>
    </source>
</evidence>
<evidence type="ECO:0000313" key="3">
    <source>
        <dbReference type="EMBL" id="KAF9515712.1"/>
    </source>
</evidence>
<feature type="region of interest" description="Disordered" evidence="1">
    <location>
        <begin position="317"/>
        <end position="364"/>
    </location>
</feature>
<evidence type="ECO:0000259" key="2">
    <source>
        <dbReference type="Pfam" id="PF01636"/>
    </source>
</evidence>
<gene>
    <name evidence="3" type="ORF">BS47DRAFT_1445433</name>
</gene>
<dbReference type="InterPro" id="IPR002575">
    <property type="entry name" value="Aminoglycoside_PTrfase"/>
</dbReference>
<keyword evidence="4" id="KW-1185">Reference proteome</keyword>
<dbReference type="EMBL" id="MU128947">
    <property type="protein sequence ID" value="KAF9515712.1"/>
    <property type="molecule type" value="Genomic_DNA"/>
</dbReference>
<evidence type="ECO:0000256" key="1">
    <source>
        <dbReference type="SAM" id="MobiDB-lite"/>
    </source>
</evidence>
<feature type="region of interest" description="Disordered" evidence="1">
    <location>
        <begin position="228"/>
        <end position="259"/>
    </location>
</feature>
<dbReference type="OrthoDB" id="10003767at2759"/>